<evidence type="ECO:0000256" key="2">
    <source>
        <dbReference type="PROSITE-ProRule" id="PRU00168"/>
    </source>
</evidence>
<dbReference type="InterPro" id="IPR036964">
    <property type="entry name" value="RASGEF_cat_dom_sf"/>
</dbReference>
<dbReference type="OrthoDB" id="10254377at2759"/>
<evidence type="ECO:0000256" key="1">
    <source>
        <dbReference type="ARBA" id="ARBA00022658"/>
    </source>
</evidence>
<dbReference type="GO" id="GO:0007265">
    <property type="term" value="P:Ras protein signal transduction"/>
    <property type="evidence" value="ECO:0007669"/>
    <property type="project" value="TreeGrafter"/>
</dbReference>
<reference evidence="4 5" key="1">
    <citation type="journal article" date="2013" name="Genome Biol.">
        <title>Genome of Acanthamoeba castellanii highlights extensive lateral gene transfer and early evolution of tyrosine kinase signaling.</title>
        <authorList>
            <person name="Clarke M."/>
            <person name="Lohan A.J."/>
            <person name="Liu B."/>
            <person name="Lagkouvardos I."/>
            <person name="Roy S."/>
            <person name="Zafar N."/>
            <person name="Bertelli C."/>
            <person name="Schilde C."/>
            <person name="Kianianmomeni A."/>
            <person name="Burglin T.R."/>
            <person name="Frech C."/>
            <person name="Turcotte B."/>
            <person name="Kopec K.O."/>
            <person name="Synnott J.M."/>
            <person name="Choo C."/>
            <person name="Paponov I."/>
            <person name="Finkler A."/>
            <person name="Soon Heng Tan C."/>
            <person name="Hutchins A.P."/>
            <person name="Weinmeier T."/>
            <person name="Rattei T."/>
            <person name="Chu J.S."/>
            <person name="Gimenez G."/>
            <person name="Irimia M."/>
            <person name="Rigden D.J."/>
            <person name="Fitzpatrick D.A."/>
            <person name="Lorenzo-Morales J."/>
            <person name="Bateman A."/>
            <person name="Chiu C.H."/>
            <person name="Tang P."/>
            <person name="Hegemann P."/>
            <person name="Fromm H."/>
            <person name="Raoult D."/>
            <person name="Greub G."/>
            <person name="Miranda-Saavedra D."/>
            <person name="Chen N."/>
            <person name="Nash P."/>
            <person name="Ginger M.L."/>
            <person name="Horn M."/>
            <person name="Schaap P."/>
            <person name="Caler L."/>
            <person name="Loftus B."/>
        </authorList>
    </citation>
    <scope>NUCLEOTIDE SEQUENCE [LARGE SCALE GENOMIC DNA]</scope>
    <source>
        <strain evidence="4 5">Neff</strain>
    </source>
</reference>
<dbReference type="Proteomes" id="UP000011083">
    <property type="component" value="Unassembled WGS sequence"/>
</dbReference>
<name>L8HJ64_ACACF</name>
<dbReference type="AlphaFoldDB" id="L8HJ64"/>
<dbReference type="GO" id="GO:0005886">
    <property type="term" value="C:plasma membrane"/>
    <property type="evidence" value="ECO:0007669"/>
    <property type="project" value="TreeGrafter"/>
</dbReference>
<keyword evidence="5" id="KW-1185">Reference proteome</keyword>
<feature type="domain" description="Ras-GEF" evidence="3">
    <location>
        <begin position="63"/>
        <end position="294"/>
    </location>
</feature>
<protein>
    <submittedName>
        <fullName evidence="4">Aimless RasGEF, putative</fullName>
    </submittedName>
</protein>
<dbReference type="EMBL" id="KB007811">
    <property type="protein sequence ID" value="ELR24733.1"/>
    <property type="molecule type" value="Genomic_DNA"/>
</dbReference>
<dbReference type="VEuPathDB" id="AmoebaDB:ACA1_173910"/>
<dbReference type="Gene3D" id="1.10.840.10">
    <property type="entry name" value="Ras guanine-nucleotide exchange factors catalytic domain"/>
    <property type="match status" value="1"/>
</dbReference>
<dbReference type="InterPro" id="IPR008937">
    <property type="entry name" value="Ras-like_GEF"/>
</dbReference>
<evidence type="ECO:0000313" key="5">
    <source>
        <dbReference type="Proteomes" id="UP000011083"/>
    </source>
</evidence>
<dbReference type="Pfam" id="PF00617">
    <property type="entry name" value="RasGEF"/>
    <property type="match status" value="1"/>
</dbReference>
<accession>L8HJ64</accession>
<dbReference type="GeneID" id="14925758"/>
<evidence type="ECO:0000313" key="4">
    <source>
        <dbReference type="EMBL" id="ELR24733.1"/>
    </source>
</evidence>
<dbReference type="SUPFAM" id="SSF48366">
    <property type="entry name" value="Ras GEF"/>
    <property type="match status" value="1"/>
</dbReference>
<dbReference type="PANTHER" id="PTHR23113:SF366">
    <property type="entry name" value="RAS GUANINE NUCLEOTIDE EXCHANGE FACTOR R"/>
    <property type="match status" value="1"/>
</dbReference>
<gene>
    <name evidence="4" type="ORF">ACA1_173910</name>
</gene>
<dbReference type="STRING" id="1257118.L8HJ64"/>
<evidence type="ECO:0000259" key="3">
    <source>
        <dbReference type="PROSITE" id="PS50009"/>
    </source>
</evidence>
<dbReference type="RefSeq" id="XP_004356633.1">
    <property type="nucleotide sequence ID" value="XM_004356580.1"/>
</dbReference>
<sequence>MIIRERNPMNAPLANSIVLSMSKKLRPGAGGDSANQNIFQELPPEPVVPSNICSPLLTLFDVPPIELARQLTIIEFARFKAIKLWSRSGSLKDKAPNVLAMINAFNEFCTWVATSIVTQERIKDRVKTMEYFVRTAKHLYRLKNFNTLVALLAGLRSESVYRLTFTRAEISRKSEKMLENLNRLMRADSSYKTYREALGQSAPPCIPYLGVHLSDLTFIEEGNPDMIEGLINFTRRLVFRVISELSRYQQTAYNLHPVPQIVDLLKREGGRAASASPPLAVEDLYRISERREPRGAERKDIL</sequence>
<dbReference type="InterPro" id="IPR023578">
    <property type="entry name" value="Ras_GEF_dom_sf"/>
</dbReference>
<proteinExistence type="predicted"/>
<dbReference type="KEGG" id="acan:ACA1_173910"/>
<organism evidence="4 5">
    <name type="scientific">Acanthamoeba castellanii (strain ATCC 30010 / Neff)</name>
    <dbReference type="NCBI Taxonomy" id="1257118"/>
    <lineage>
        <taxon>Eukaryota</taxon>
        <taxon>Amoebozoa</taxon>
        <taxon>Discosea</taxon>
        <taxon>Longamoebia</taxon>
        <taxon>Centramoebida</taxon>
        <taxon>Acanthamoebidae</taxon>
        <taxon>Acanthamoeba</taxon>
    </lineage>
</organism>
<dbReference type="PROSITE" id="PS50009">
    <property type="entry name" value="RASGEF_CAT"/>
    <property type="match status" value="1"/>
</dbReference>
<dbReference type="OMA" id="SECKAYV"/>
<dbReference type="InterPro" id="IPR001895">
    <property type="entry name" value="RASGEF_cat_dom"/>
</dbReference>
<dbReference type="PANTHER" id="PTHR23113">
    <property type="entry name" value="GUANINE NUCLEOTIDE EXCHANGE FACTOR"/>
    <property type="match status" value="1"/>
</dbReference>
<dbReference type="CDD" id="cd00155">
    <property type="entry name" value="RasGEF"/>
    <property type="match status" value="1"/>
</dbReference>
<dbReference type="GO" id="GO:0005085">
    <property type="term" value="F:guanyl-nucleotide exchange factor activity"/>
    <property type="evidence" value="ECO:0007669"/>
    <property type="project" value="UniProtKB-KW"/>
</dbReference>
<dbReference type="SMART" id="SM00147">
    <property type="entry name" value="RasGEF"/>
    <property type="match status" value="1"/>
</dbReference>
<keyword evidence="1 2" id="KW-0344">Guanine-nucleotide releasing factor</keyword>